<evidence type="ECO:0000256" key="12">
    <source>
        <dbReference type="ARBA" id="ARBA00023239"/>
    </source>
</evidence>
<evidence type="ECO:0000256" key="8">
    <source>
        <dbReference type="ARBA" id="ARBA00022919"/>
    </source>
</evidence>
<comment type="pathway">
    <text evidence="3">Lipid metabolism; sphingolipid metabolism.</text>
</comment>
<dbReference type="InterPro" id="IPR050477">
    <property type="entry name" value="GrpII_AminoAcid_Decarb"/>
</dbReference>
<evidence type="ECO:0000256" key="4">
    <source>
        <dbReference type="ARBA" id="ARBA00004991"/>
    </source>
</evidence>
<sequence length="553" mass="61231">MSVPNMIEMASLLKIYVDYRLKEHSPLKLVLISAGVAYSAACLQNFLRDPELSVVERAKRYIFSWIRIIPLVKKKVEEERLKAKTLMEEDMNKCTKSLGVYYQLPKKGRSVDEVAKEASEYLELGDCDWKAGGLSGCVYNVDPEVTTLVTQVYGMSAWTNPLHPDVFPGIRKMEAEIVQMAIDMFHGGSDACGTMTSGGSESLLLAVKAYRDYARNVKGIRNPEILMPASGHAAFDKASQLYRMRLVRIPVDPKTHKADVKAMEKAINKNTCMLLASAPGFPHGVIDPVGEIAALGRKYDIPVHVDACLGGFVIAFMEEAGYPLPLFDFRVDGVTSISADTHKYGYAPKGSSIILYSHPKYRQQQFFVATEWPGGIYASPTLAGSRPGGLIAACWASMMYYGRNGYVEATKKITETHRFIERGLRQINGLRVMGHPEACCVAVDSVDFNIYRVSDAMAKKGWSLSPLQFPASIHLTVTYLHTREGVAERFIYDMRDTVAEIMKSPKAEAEGAAVIYGMAQSIPDRSMVSDIASVFLESIYNLKTDIVSNGYPK</sequence>
<dbReference type="InterPro" id="IPR015424">
    <property type="entry name" value="PyrdxlP-dep_Trfase"/>
</dbReference>
<evidence type="ECO:0000256" key="7">
    <source>
        <dbReference type="ARBA" id="ARBA00022898"/>
    </source>
</evidence>
<evidence type="ECO:0000256" key="14">
    <source>
        <dbReference type="ARBA" id="ARBA00038965"/>
    </source>
</evidence>
<comment type="pathway">
    <text evidence="4">Sphingolipid metabolism.</text>
</comment>
<dbReference type="GO" id="GO:0030170">
    <property type="term" value="F:pyridoxal phosphate binding"/>
    <property type="evidence" value="ECO:0007669"/>
    <property type="project" value="InterPro"/>
</dbReference>
<dbReference type="GO" id="GO:0008117">
    <property type="term" value="F:sphinganine-1-phosphate aldolase activity"/>
    <property type="evidence" value="ECO:0007669"/>
    <property type="project" value="UniProtKB-EC"/>
</dbReference>
<keyword evidence="6" id="KW-0256">Endoplasmic reticulum</keyword>
<keyword evidence="9" id="KW-1133">Transmembrane helix</keyword>
<reference evidence="18 19" key="1">
    <citation type="submission" date="2016-03" db="EMBL/GenBank/DDBJ databases">
        <title>EvidentialGene: Evidence-directed Construction of Genes on Genomes.</title>
        <authorList>
            <person name="Gilbert D.G."/>
            <person name="Choi J.-H."/>
            <person name="Mockaitis K."/>
            <person name="Colbourne J."/>
            <person name="Pfrender M."/>
        </authorList>
    </citation>
    <scope>NUCLEOTIDE SEQUENCE [LARGE SCALE GENOMIC DNA]</scope>
    <source>
        <strain evidence="18 19">Xinb3</strain>
        <tissue evidence="18">Complete organism</tissue>
    </source>
</reference>
<dbReference type="FunFam" id="6.10.140.2150:FF:000001">
    <property type="entry name" value="Sphingosine-1-phosphate lyase 1"/>
    <property type="match status" value="1"/>
</dbReference>
<keyword evidence="12 17" id="KW-0456">Lyase</keyword>
<protein>
    <recommendedName>
        <fullName evidence="14">sphinganine-1-phosphate aldolase</fullName>
        <ecNumber evidence="14">4.1.2.27</ecNumber>
    </recommendedName>
    <alternativeName>
        <fullName evidence="15">Sphingosine-1-phosphate aldolase</fullName>
    </alternativeName>
</protein>
<evidence type="ECO:0000256" key="1">
    <source>
        <dbReference type="ARBA" id="ARBA00001933"/>
    </source>
</evidence>
<organism evidence="18 19">
    <name type="scientific">Daphnia magna</name>
    <dbReference type="NCBI Taxonomy" id="35525"/>
    <lineage>
        <taxon>Eukaryota</taxon>
        <taxon>Metazoa</taxon>
        <taxon>Ecdysozoa</taxon>
        <taxon>Arthropoda</taxon>
        <taxon>Crustacea</taxon>
        <taxon>Branchiopoda</taxon>
        <taxon>Diplostraca</taxon>
        <taxon>Cladocera</taxon>
        <taxon>Anomopoda</taxon>
        <taxon>Daphniidae</taxon>
        <taxon>Daphnia</taxon>
    </lineage>
</organism>
<evidence type="ECO:0000256" key="10">
    <source>
        <dbReference type="ARBA" id="ARBA00023098"/>
    </source>
</evidence>
<evidence type="ECO:0000256" key="15">
    <source>
        <dbReference type="ARBA" id="ARBA00042568"/>
    </source>
</evidence>
<proteinExistence type="inferred from homology"/>
<dbReference type="OrthoDB" id="10254570at2759"/>
<gene>
    <name evidence="18" type="ORF">APZ42_014163</name>
</gene>
<dbReference type="GO" id="GO:0019752">
    <property type="term" value="P:carboxylic acid metabolic process"/>
    <property type="evidence" value="ECO:0007669"/>
    <property type="project" value="InterPro"/>
</dbReference>
<dbReference type="Gene3D" id="3.40.640.10">
    <property type="entry name" value="Type I PLP-dependent aspartate aminotransferase-like (Major domain)"/>
    <property type="match status" value="1"/>
</dbReference>
<evidence type="ECO:0000256" key="9">
    <source>
        <dbReference type="ARBA" id="ARBA00022989"/>
    </source>
</evidence>
<dbReference type="FunFam" id="3.40.640.10:FF:000020">
    <property type="entry name" value="sphingosine-1-phosphate lyase 1"/>
    <property type="match status" value="1"/>
</dbReference>
<dbReference type="PANTHER" id="PTHR42735:SF6">
    <property type="entry name" value="SPHINGOSINE-1-PHOSPHATE LYASE 1"/>
    <property type="match status" value="1"/>
</dbReference>
<dbReference type="Gene3D" id="3.90.1150.10">
    <property type="entry name" value="Aspartate Aminotransferase, domain 1"/>
    <property type="match status" value="1"/>
</dbReference>
<dbReference type="AlphaFoldDB" id="A0A0P5E8V0"/>
<evidence type="ECO:0000256" key="6">
    <source>
        <dbReference type="ARBA" id="ARBA00022824"/>
    </source>
</evidence>
<keyword evidence="5" id="KW-0812">Transmembrane</keyword>
<dbReference type="EMBL" id="LRGB01000389">
    <property type="protein sequence ID" value="KZS19310.1"/>
    <property type="molecule type" value="Genomic_DNA"/>
</dbReference>
<dbReference type="SUPFAM" id="SSF53383">
    <property type="entry name" value="PLP-dependent transferases"/>
    <property type="match status" value="1"/>
</dbReference>
<evidence type="ECO:0000256" key="17">
    <source>
        <dbReference type="RuleBase" id="RU000382"/>
    </source>
</evidence>
<dbReference type="STRING" id="35525.A0A0P5E8V0"/>
<accession>A0A0P5E8V0</accession>
<dbReference type="EC" id="4.1.2.27" evidence="14"/>
<keyword evidence="8" id="KW-0746">Sphingolipid metabolism</keyword>
<evidence type="ECO:0000256" key="11">
    <source>
        <dbReference type="ARBA" id="ARBA00023136"/>
    </source>
</evidence>
<keyword evidence="7 16" id="KW-0663">Pyridoxal phosphate</keyword>
<dbReference type="Gene3D" id="6.10.140.2150">
    <property type="match status" value="1"/>
</dbReference>
<dbReference type="InterPro" id="IPR015422">
    <property type="entry name" value="PyrdxlP-dep_Trfase_small"/>
</dbReference>
<keyword evidence="19" id="KW-1185">Reference proteome</keyword>
<evidence type="ECO:0000313" key="19">
    <source>
        <dbReference type="Proteomes" id="UP000076858"/>
    </source>
</evidence>
<comment type="similarity">
    <text evidence="13">Belongs to the group II decarboxylase family. Sphingosine-1-phosphate lyase subfamily.</text>
</comment>
<dbReference type="Proteomes" id="UP000076858">
    <property type="component" value="Unassembled WGS sequence"/>
</dbReference>
<dbReference type="GO" id="GO:0030149">
    <property type="term" value="P:sphingolipid catabolic process"/>
    <property type="evidence" value="ECO:0007669"/>
    <property type="project" value="TreeGrafter"/>
</dbReference>
<dbReference type="GO" id="GO:0005789">
    <property type="term" value="C:endoplasmic reticulum membrane"/>
    <property type="evidence" value="ECO:0007669"/>
    <property type="project" value="UniProtKB-SubCell"/>
</dbReference>
<keyword evidence="10" id="KW-0443">Lipid metabolism</keyword>
<evidence type="ECO:0000256" key="3">
    <source>
        <dbReference type="ARBA" id="ARBA00004760"/>
    </source>
</evidence>
<evidence type="ECO:0000313" key="18">
    <source>
        <dbReference type="EMBL" id="KZS19310.1"/>
    </source>
</evidence>
<dbReference type="PANTHER" id="PTHR42735">
    <property type="match status" value="1"/>
</dbReference>
<comment type="subcellular location">
    <subcellularLocation>
        <location evidence="2">Endoplasmic reticulum membrane</location>
        <topology evidence="2">Single-pass membrane protein</topology>
    </subcellularLocation>
</comment>
<feature type="modified residue" description="N6-(pyridoxal phosphate)lysine" evidence="16">
    <location>
        <position position="343"/>
    </location>
</feature>
<dbReference type="InterPro" id="IPR015421">
    <property type="entry name" value="PyrdxlP-dep_Trfase_major"/>
</dbReference>
<dbReference type="Pfam" id="PF00282">
    <property type="entry name" value="Pyridoxal_deC"/>
    <property type="match status" value="1"/>
</dbReference>
<evidence type="ECO:0000256" key="16">
    <source>
        <dbReference type="PIRSR" id="PIRSR602129-50"/>
    </source>
</evidence>
<evidence type="ECO:0000256" key="2">
    <source>
        <dbReference type="ARBA" id="ARBA00004389"/>
    </source>
</evidence>
<comment type="cofactor">
    <cofactor evidence="1 16 17">
        <name>pyridoxal 5'-phosphate</name>
        <dbReference type="ChEBI" id="CHEBI:597326"/>
    </cofactor>
</comment>
<comment type="caution">
    <text evidence="18">The sequence shown here is derived from an EMBL/GenBank/DDBJ whole genome shotgun (WGS) entry which is preliminary data.</text>
</comment>
<evidence type="ECO:0000256" key="13">
    <source>
        <dbReference type="ARBA" id="ARBA00038302"/>
    </source>
</evidence>
<dbReference type="InterPro" id="IPR002129">
    <property type="entry name" value="PyrdxlP-dep_de-COase"/>
</dbReference>
<name>A0A0P5E8V0_9CRUS</name>
<keyword evidence="11" id="KW-0472">Membrane</keyword>
<evidence type="ECO:0000256" key="5">
    <source>
        <dbReference type="ARBA" id="ARBA00022692"/>
    </source>
</evidence>